<dbReference type="PANTHER" id="PTHR23354:SF108">
    <property type="entry name" value="RE10231P"/>
    <property type="match status" value="1"/>
</dbReference>
<dbReference type="Proteomes" id="UP000677054">
    <property type="component" value="Unassembled WGS sequence"/>
</dbReference>
<dbReference type="EMBL" id="CAJPEV010000054">
    <property type="protein sequence ID" value="CAG0879704.1"/>
    <property type="molecule type" value="Genomic_DNA"/>
</dbReference>
<proteinExistence type="predicted"/>
<dbReference type="EMBL" id="LR899571">
    <property type="protein sequence ID" value="CAD7240700.1"/>
    <property type="molecule type" value="Genomic_DNA"/>
</dbReference>
<gene>
    <name evidence="3" type="ORF">DSTB1V02_LOCUS713</name>
</gene>
<sequence>MPRTGGDKRLQSLKNSLKKVASMPIIARHHTQQESHEASAHLLEAPGLATFEAIGASPRVEHRRPKMGASLSAPDGGHQEQSSGLGHSLGGFLHVALHKSGSSKNLKDKLEGENGSKAEVEKHTKKHPPSKPFNFHSTPEFLSKLAKGLSKATMKEHHVEGIAQAIYLNYLFLGNETLGIKHFKYLISLTPGVQSSTILSKEHFISAMQNFLSPRSDEQLLELYIKMFAEGKKEISRSQLSSLLVTTYSIALHGHLLGSKHLDDVLKAIVEGAMHGKEEVSVSYIHSWFLKNCSRILLPIHNYVTHKVTVGHTAFAPILHRSVSVEAYDQPIEFKEKEYGAYHALLEEDCTKDAEPHSPTTPMMIWNRIDGSEILNAPVVWAASTALPASYIKSKCNNKGLPGALCSNVILKDPHSFIMSLISTMSTPTHWSLLYDSSAHGMGLNRFQYHLFNYRGPTVVFLRGEGNHLFCLAADVEWRDSNLYWGNKDCILIQILPQFYVLERGEKLFYYNASARGYRMGLQVGADTRNPSLSINPNFTMINFKQIPLTLLEIVAYGCADAETKDAQVKQKKWEVQQAEKSRNMKLKIDWKENPDRYLLELAGRPVYNEFYEKT</sequence>
<evidence type="ECO:0000313" key="4">
    <source>
        <dbReference type="Proteomes" id="UP000677054"/>
    </source>
</evidence>
<dbReference type="AlphaFoldDB" id="A0A7R8X4I4"/>
<keyword evidence="4" id="KW-1185">Reference proteome</keyword>
<dbReference type="PANTHER" id="PTHR23354">
    <property type="entry name" value="NUCLEOLAR PROTEIN 7/ESTROGEN RECEPTOR COACTIVATOR-RELATED"/>
    <property type="match status" value="1"/>
</dbReference>
<dbReference type="OrthoDB" id="289228at2759"/>
<dbReference type="InterPro" id="IPR006571">
    <property type="entry name" value="TLDc_dom"/>
</dbReference>
<name>A0A7R8X4I4_9CRUS</name>
<protein>
    <recommendedName>
        <fullName evidence="2">TLDc domain-containing protein</fullName>
    </recommendedName>
</protein>
<dbReference type="SMART" id="SM00584">
    <property type="entry name" value="TLDc"/>
    <property type="match status" value="1"/>
</dbReference>
<feature type="region of interest" description="Disordered" evidence="1">
    <location>
        <begin position="57"/>
        <end position="88"/>
    </location>
</feature>
<organism evidence="3">
    <name type="scientific">Darwinula stevensoni</name>
    <dbReference type="NCBI Taxonomy" id="69355"/>
    <lineage>
        <taxon>Eukaryota</taxon>
        <taxon>Metazoa</taxon>
        <taxon>Ecdysozoa</taxon>
        <taxon>Arthropoda</taxon>
        <taxon>Crustacea</taxon>
        <taxon>Oligostraca</taxon>
        <taxon>Ostracoda</taxon>
        <taxon>Podocopa</taxon>
        <taxon>Podocopida</taxon>
        <taxon>Darwinulocopina</taxon>
        <taxon>Darwinuloidea</taxon>
        <taxon>Darwinulidae</taxon>
        <taxon>Darwinula</taxon>
    </lineage>
</organism>
<accession>A0A7R8X4I4</accession>
<dbReference type="PROSITE" id="PS51886">
    <property type="entry name" value="TLDC"/>
    <property type="match status" value="1"/>
</dbReference>
<evidence type="ECO:0000313" key="3">
    <source>
        <dbReference type="EMBL" id="CAD7240700.1"/>
    </source>
</evidence>
<feature type="region of interest" description="Disordered" evidence="1">
    <location>
        <begin position="103"/>
        <end position="134"/>
    </location>
</feature>
<evidence type="ECO:0000259" key="2">
    <source>
        <dbReference type="PROSITE" id="PS51886"/>
    </source>
</evidence>
<feature type="domain" description="TLDc" evidence="2">
    <location>
        <begin position="404"/>
        <end position="558"/>
    </location>
</feature>
<evidence type="ECO:0000256" key="1">
    <source>
        <dbReference type="SAM" id="MobiDB-lite"/>
    </source>
</evidence>
<feature type="compositionally biased region" description="Basic and acidic residues" evidence="1">
    <location>
        <begin position="105"/>
        <end position="122"/>
    </location>
</feature>
<reference evidence="3" key="1">
    <citation type="submission" date="2020-11" db="EMBL/GenBank/DDBJ databases">
        <authorList>
            <person name="Tran Van P."/>
        </authorList>
    </citation>
    <scope>NUCLEOTIDE SEQUENCE</scope>
</reference>
<dbReference type="Pfam" id="PF07534">
    <property type="entry name" value="TLD"/>
    <property type="match status" value="1"/>
</dbReference>